<evidence type="ECO:0000313" key="3">
    <source>
        <dbReference type="Proteomes" id="UP001396334"/>
    </source>
</evidence>
<dbReference type="Pfam" id="PF03732">
    <property type="entry name" value="Retrotrans_gag"/>
    <property type="match status" value="1"/>
</dbReference>
<dbReference type="EMBL" id="JBBPBN010000182">
    <property type="protein sequence ID" value="KAK8973624.1"/>
    <property type="molecule type" value="Genomic_DNA"/>
</dbReference>
<accession>A0ABR2NBT9</accession>
<dbReference type="Proteomes" id="UP001396334">
    <property type="component" value="Unassembled WGS sequence"/>
</dbReference>
<evidence type="ECO:0000313" key="2">
    <source>
        <dbReference type="EMBL" id="KAK8973624.1"/>
    </source>
</evidence>
<organism evidence="2 3">
    <name type="scientific">Hibiscus sabdariffa</name>
    <name type="common">roselle</name>
    <dbReference type="NCBI Taxonomy" id="183260"/>
    <lineage>
        <taxon>Eukaryota</taxon>
        <taxon>Viridiplantae</taxon>
        <taxon>Streptophyta</taxon>
        <taxon>Embryophyta</taxon>
        <taxon>Tracheophyta</taxon>
        <taxon>Spermatophyta</taxon>
        <taxon>Magnoliopsida</taxon>
        <taxon>eudicotyledons</taxon>
        <taxon>Gunneridae</taxon>
        <taxon>Pentapetalae</taxon>
        <taxon>rosids</taxon>
        <taxon>malvids</taxon>
        <taxon>Malvales</taxon>
        <taxon>Malvaceae</taxon>
        <taxon>Malvoideae</taxon>
        <taxon>Hibiscus</taxon>
    </lineage>
</organism>
<dbReference type="InterPro" id="IPR005162">
    <property type="entry name" value="Retrotrans_gag_dom"/>
</dbReference>
<keyword evidence="3" id="KW-1185">Reference proteome</keyword>
<proteinExistence type="predicted"/>
<feature type="domain" description="Retrotransposon gag" evidence="1">
    <location>
        <begin position="135"/>
        <end position="227"/>
    </location>
</feature>
<evidence type="ECO:0000259" key="1">
    <source>
        <dbReference type="Pfam" id="PF03732"/>
    </source>
</evidence>
<reference evidence="2 3" key="1">
    <citation type="journal article" date="2024" name="G3 (Bethesda)">
        <title>Genome assembly of Hibiscus sabdariffa L. provides insights into metabolisms of medicinal natural products.</title>
        <authorList>
            <person name="Kim T."/>
        </authorList>
    </citation>
    <scope>NUCLEOTIDE SEQUENCE [LARGE SCALE GENOMIC DNA]</scope>
    <source>
        <strain evidence="2">TK-2024</strain>
        <tissue evidence="2">Old leaves</tissue>
    </source>
</reference>
<dbReference type="PANTHER" id="PTHR33223:SF3">
    <property type="match status" value="1"/>
</dbReference>
<gene>
    <name evidence="2" type="ORF">V6N11_044597</name>
</gene>
<protein>
    <recommendedName>
        <fullName evidence="1">Retrotransposon gag domain-containing protein</fullName>
    </recommendedName>
</protein>
<sequence length="252" mass="29233">MTRSSQISNLQYIPEIEKTARKLRKETKERKHRLKEETEIELTIGDLSTFEEVEERMANRTLKELAAPDLDQQPLCITFPNFEGDFELRSGLIHLLPSFHGLAGEDPHKHLKEFHIVCSGMKPHGVTDEQINLRAFPFSLKDKAKDWLYYLPSGSITTWNGMKKLFLEKFFPASKAASIRKEIYGITQLTQETLYEYWERFKRLCASFPHHQIPDQLLIQYFYEGLLPMDRSMIDVASGGALVNLTLKEPRS</sequence>
<name>A0ABR2NBT9_9ROSI</name>
<comment type="caution">
    <text evidence="2">The sequence shown here is derived from an EMBL/GenBank/DDBJ whole genome shotgun (WGS) entry which is preliminary data.</text>
</comment>
<dbReference type="PANTHER" id="PTHR33223">
    <property type="entry name" value="CCHC-TYPE DOMAIN-CONTAINING PROTEIN"/>
    <property type="match status" value="1"/>
</dbReference>